<keyword evidence="4" id="KW-0808">Transferase</keyword>
<keyword evidence="3" id="KW-0723">Serine/threonine-protein kinase</keyword>
<dbReference type="STRING" id="114155.A0A4Q9Q5R9"/>
<keyword evidence="14" id="KW-1185">Reference proteome</keyword>
<dbReference type="InterPro" id="IPR050236">
    <property type="entry name" value="Ser_Thr_kinase_AGC"/>
</dbReference>
<dbReference type="InterPro" id="IPR008271">
    <property type="entry name" value="Ser/Thr_kinase_AS"/>
</dbReference>
<organism evidence="13 14">
    <name type="scientific">Dichomitus squalens</name>
    <dbReference type="NCBI Taxonomy" id="114155"/>
    <lineage>
        <taxon>Eukaryota</taxon>
        <taxon>Fungi</taxon>
        <taxon>Dikarya</taxon>
        <taxon>Basidiomycota</taxon>
        <taxon>Agaricomycotina</taxon>
        <taxon>Agaricomycetes</taxon>
        <taxon>Polyporales</taxon>
        <taxon>Polyporaceae</taxon>
        <taxon>Dichomitus</taxon>
    </lineage>
</organism>
<comment type="similarity">
    <text evidence="1">Belongs to the protein kinase superfamily. AGC Ser/Thr protein kinase family. PDPK1 subfamily.</text>
</comment>
<keyword evidence="5 10" id="KW-0547">Nucleotide-binding</keyword>
<evidence type="ECO:0000256" key="8">
    <source>
        <dbReference type="ARBA" id="ARBA00047899"/>
    </source>
</evidence>
<evidence type="ECO:0000256" key="10">
    <source>
        <dbReference type="PROSITE-ProRule" id="PRU10141"/>
    </source>
</evidence>
<dbReference type="InterPro" id="IPR011009">
    <property type="entry name" value="Kinase-like_dom_sf"/>
</dbReference>
<dbReference type="PROSITE" id="PS50011">
    <property type="entry name" value="PROTEIN_KINASE_DOM"/>
    <property type="match status" value="1"/>
</dbReference>
<dbReference type="EMBL" id="ML145092">
    <property type="protein sequence ID" value="TBU62659.1"/>
    <property type="molecule type" value="Genomic_DNA"/>
</dbReference>
<dbReference type="InterPro" id="IPR017441">
    <property type="entry name" value="Protein_kinase_ATP_BS"/>
</dbReference>
<reference evidence="13 14" key="1">
    <citation type="submission" date="2019-01" db="EMBL/GenBank/DDBJ databases">
        <title>Draft genome sequences of three monokaryotic isolates of the white-rot basidiomycete fungus Dichomitus squalens.</title>
        <authorList>
            <consortium name="DOE Joint Genome Institute"/>
            <person name="Lopez S.C."/>
            <person name="Andreopoulos B."/>
            <person name="Pangilinan J."/>
            <person name="Lipzen A."/>
            <person name="Riley R."/>
            <person name="Ahrendt S."/>
            <person name="Ng V."/>
            <person name="Barry K."/>
            <person name="Daum C."/>
            <person name="Grigoriev I.V."/>
            <person name="Hilden K.S."/>
            <person name="Makela M.R."/>
            <person name="de Vries R.P."/>
        </authorList>
    </citation>
    <scope>NUCLEOTIDE SEQUENCE [LARGE SCALE GENOMIC DNA]</scope>
    <source>
        <strain evidence="13 14">CBS 464.89</strain>
    </source>
</reference>
<keyword evidence="6 13" id="KW-0418">Kinase</keyword>
<dbReference type="InterPro" id="IPR039046">
    <property type="entry name" value="PDPK1"/>
</dbReference>
<evidence type="ECO:0000256" key="4">
    <source>
        <dbReference type="ARBA" id="ARBA00022679"/>
    </source>
</evidence>
<dbReference type="PANTHER" id="PTHR24356">
    <property type="entry name" value="SERINE/THREONINE-PROTEIN KINASE"/>
    <property type="match status" value="1"/>
</dbReference>
<keyword evidence="7 10" id="KW-0067">ATP-binding</keyword>
<dbReference type="FunFam" id="1.10.510.10:FF:000571">
    <property type="entry name" value="Maternal embryonic leucine zipper kinase"/>
    <property type="match status" value="1"/>
</dbReference>
<evidence type="ECO:0000259" key="12">
    <source>
        <dbReference type="PROSITE" id="PS50011"/>
    </source>
</evidence>
<dbReference type="Pfam" id="PF00069">
    <property type="entry name" value="Pkinase"/>
    <property type="match status" value="1"/>
</dbReference>
<evidence type="ECO:0000256" key="3">
    <source>
        <dbReference type="ARBA" id="ARBA00022527"/>
    </source>
</evidence>
<dbReference type="GO" id="GO:0005524">
    <property type="term" value="F:ATP binding"/>
    <property type="evidence" value="ECO:0007669"/>
    <property type="project" value="UniProtKB-UniRule"/>
</dbReference>
<name>A0A4Q9Q5R9_9APHY</name>
<dbReference type="Gene3D" id="1.10.510.10">
    <property type="entry name" value="Transferase(Phosphotransferase) domain 1"/>
    <property type="match status" value="1"/>
</dbReference>
<dbReference type="CDD" id="cd05581">
    <property type="entry name" value="STKc_PDK1"/>
    <property type="match status" value="1"/>
</dbReference>
<dbReference type="Proteomes" id="UP000292082">
    <property type="component" value="Unassembled WGS sequence"/>
</dbReference>
<dbReference type="EC" id="2.7.11.1" evidence="2"/>
<dbReference type="GO" id="GO:0035556">
    <property type="term" value="P:intracellular signal transduction"/>
    <property type="evidence" value="ECO:0007669"/>
    <property type="project" value="TreeGrafter"/>
</dbReference>
<evidence type="ECO:0000256" key="7">
    <source>
        <dbReference type="ARBA" id="ARBA00022840"/>
    </source>
</evidence>
<feature type="domain" description="Protein kinase" evidence="12">
    <location>
        <begin position="69"/>
        <end position="333"/>
    </location>
</feature>
<dbReference type="AlphaFoldDB" id="A0A4Q9Q5R9"/>
<dbReference type="PROSITE" id="PS00107">
    <property type="entry name" value="PROTEIN_KINASE_ATP"/>
    <property type="match status" value="1"/>
</dbReference>
<dbReference type="InterPro" id="IPR000719">
    <property type="entry name" value="Prot_kinase_dom"/>
</dbReference>
<dbReference type="PANTHER" id="PTHR24356:SF163">
    <property type="entry name" value="3-PHOSPHOINOSITIDE-DEPENDENT PROTEIN KINASE 1-RELATED"/>
    <property type="match status" value="1"/>
</dbReference>
<evidence type="ECO:0000256" key="2">
    <source>
        <dbReference type="ARBA" id="ARBA00012513"/>
    </source>
</evidence>
<dbReference type="GO" id="GO:0004674">
    <property type="term" value="F:protein serine/threonine kinase activity"/>
    <property type="evidence" value="ECO:0007669"/>
    <property type="project" value="UniProtKB-KW"/>
</dbReference>
<dbReference type="SMART" id="SM00220">
    <property type="entry name" value="S_TKc"/>
    <property type="match status" value="1"/>
</dbReference>
<protein>
    <recommendedName>
        <fullName evidence="2">non-specific serine/threonine protein kinase</fullName>
        <ecNumber evidence="2">2.7.11.1</ecNumber>
    </recommendedName>
</protein>
<accession>A0A4Q9Q5R9</accession>
<evidence type="ECO:0000313" key="13">
    <source>
        <dbReference type="EMBL" id="TBU62659.1"/>
    </source>
</evidence>
<feature type="binding site" evidence="10">
    <location>
        <position position="98"/>
    </location>
    <ligand>
        <name>ATP</name>
        <dbReference type="ChEBI" id="CHEBI:30616"/>
    </ligand>
</feature>
<feature type="region of interest" description="Disordered" evidence="11">
    <location>
        <begin position="1"/>
        <end position="22"/>
    </location>
</feature>
<evidence type="ECO:0000313" key="14">
    <source>
        <dbReference type="Proteomes" id="UP000292082"/>
    </source>
</evidence>
<evidence type="ECO:0000256" key="5">
    <source>
        <dbReference type="ARBA" id="ARBA00022741"/>
    </source>
</evidence>
<comment type="catalytic activity">
    <reaction evidence="9">
        <text>L-seryl-[protein] + ATP = O-phospho-L-seryl-[protein] + ADP + H(+)</text>
        <dbReference type="Rhea" id="RHEA:17989"/>
        <dbReference type="Rhea" id="RHEA-COMP:9863"/>
        <dbReference type="Rhea" id="RHEA-COMP:11604"/>
        <dbReference type="ChEBI" id="CHEBI:15378"/>
        <dbReference type="ChEBI" id="CHEBI:29999"/>
        <dbReference type="ChEBI" id="CHEBI:30616"/>
        <dbReference type="ChEBI" id="CHEBI:83421"/>
        <dbReference type="ChEBI" id="CHEBI:456216"/>
        <dbReference type="EC" id="2.7.11.1"/>
    </reaction>
</comment>
<evidence type="ECO:0000256" key="9">
    <source>
        <dbReference type="ARBA" id="ARBA00048679"/>
    </source>
</evidence>
<proteinExistence type="inferred from homology"/>
<comment type="catalytic activity">
    <reaction evidence="8">
        <text>L-threonyl-[protein] + ATP = O-phospho-L-threonyl-[protein] + ADP + H(+)</text>
        <dbReference type="Rhea" id="RHEA:46608"/>
        <dbReference type="Rhea" id="RHEA-COMP:11060"/>
        <dbReference type="Rhea" id="RHEA-COMP:11605"/>
        <dbReference type="ChEBI" id="CHEBI:15378"/>
        <dbReference type="ChEBI" id="CHEBI:30013"/>
        <dbReference type="ChEBI" id="CHEBI:30616"/>
        <dbReference type="ChEBI" id="CHEBI:61977"/>
        <dbReference type="ChEBI" id="CHEBI:456216"/>
        <dbReference type="EC" id="2.7.11.1"/>
    </reaction>
</comment>
<gene>
    <name evidence="13" type="ORF">BD310DRAFT_917924</name>
</gene>
<evidence type="ECO:0000256" key="1">
    <source>
        <dbReference type="ARBA" id="ARBA00010006"/>
    </source>
</evidence>
<sequence>MGDSSPRRSSRHVNRSKPPAWALAEIRDDSKDDLGRQTPSGTAPVIAANGSALQGVTSKPSKMTHPSQFTFEKELGSGSWSTVMEATHVATGKPYAVKILSKAQLIKLKKVKYATAEKDALVKLSGTHPGIVRMHAAFQDDTSLYFVLDLAPHGDLADLVKKHGSLSLRCARWYTAQIVDAVLWVHRMGMVHRDLKPENMLLDSELRIKLTDFGSVYVSPDGDLSPRASTFVGSAAYVSPELLNRASKTTSSSSDIWAIGCSTYFMIAGTPAFAAINDYQSFRKIEALDYTFPEGFYDIAKDFVQKLVVLDPADRLGVEPKSSPSELRGHQLFTGLAYSTTPEESDGTPVRWDTLWTDPPVPPETGIIGPAPTAVIPEAEDDSLWDNVVHEFSLVDVKSARANANVNGGPFSPSDLLMPTAGPVDVPPGAVPTEVVETVAVGNARRSEHDGVADGEGNAAAKYTVDGHARAVAAVNDGDPARGDLGHVADPILMEKDWSSFLASGETVRRVASVRTPIRRGLSKQPRSCALLLTSVPRVLCIVLEDIDKWSKKPEAKQSFIFAMRSGNKLPVKGEKVLGKCRMEREQRKLVLQTDEKEFVYDFSDDKALTTWAQELIVLLENR</sequence>
<evidence type="ECO:0000256" key="11">
    <source>
        <dbReference type="SAM" id="MobiDB-lite"/>
    </source>
</evidence>
<dbReference type="Gene3D" id="3.30.200.20">
    <property type="entry name" value="Phosphorylase Kinase, domain 1"/>
    <property type="match status" value="1"/>
</dbReference>
<dbReference type="SUPFAM" id="SSF56112">
    <property type="entry name" value="Protein kinase-like (PK-like)"/>
    <property type="match status" value="1"/>
</dbReference>
<dbReference type="PROSITE" id="PS00108">
    <property type="entry name" value="PROTEIN_KINASE_ST"/>
    <property type="match status" value="1"/>
</dbReference>
<evidence type="ECO:0000256" key="6">
    <source>
        <dbReference type="ARBA" id="ARBA00022777"/>
    </source>
</evidence>